<evidence type="ECO:0000256" key="1">
    <source>
        <dbReference type="SAM" id="Coils"/>
    </source>
</evidence>
<accession>A0ABR4LDJ9</accession>
<feature type="compositionally biased region" description="Polar residues" evidence="2">
    <location>
        <begin position="116"/>
        <end position="128"/>
    </location>
</feature>
<gene>
    <name evidence="3" type="ORF">BJX67DRAFT_365870</name>
</gene>
<proteinExistence type="predicted"/>
<protein>
    <submittedName>
        <fullName evidence="3">Uncharacterized protein</fullName>
    </submittedName>
</protein>
<feature type="region of interest" description="Disordered" evidence="2">
    <location>
        <begin position="1"/>
        <end position="44"/>
    </location>
</feature>
<dbReference type="Proteomes" id="UP001610432">
    <property type="component" value="Unassembled WGS sequence"/>
</dbReference>
<feature type="region of interest" description="Disordered" evidence="2">
    <location>
        <begin position="116"/>
        <end position="136"/>
    </location>
</feature>
<comment type="caution">
    <text evidence="3">The sequence shown here is derived from an EMBL/GenBank/DDBJ whole genome shotgun (WGS) entry which is preliminary data.</text>
</comment>
<evidence type="ECO:0000313" key="3">
    <source>
        <dbReference type="EMBL" id="KAL2862611.1"/>
    </source>
</evidence>
<evidence type="ECO:0000313" key="4">
    <source>
        <dbReference type="Proteomes" id="UP001610432"/>
    </source>
</evidence>
<keyword evidence="4" id="KW-1185">Reference proteome</keyword>
<dbReference type="RefSeq" id="XP_070881590.1">
    <property type="nucleotide sequence ID" value="XM_071030316.1"/>
</dbReference>
<reference evidence="3 4" key="1">
    <citation type="submission" date="2024-07" db="EMBL/GenBank/DDBJ databases">
        <title>Section-level genome sequencing and comparative genomics of Aspergillus sections Usti and Cavernicolus.</title>
        <authorList>
            <consortium name="Lawrence Berkeley National Laboratory"/>
            <person name="Nybo J.L."/>
            <person name="Vesth T.C."/>
            <person name="Theobald S."/>
            <person name="Frisvad J.C."/>
            <person name="Larsen T.O."/>
            <person name="Kjaerboelling I."/>
            <person name="Rothschild-Mancinelli K."/>
            <person name="Lyhne E.K."/>
            <person name="Kogle M.E."/>
            <person name="Barry K."/>
            <person name="Clum A."/>
            <person name="Na H."/>
            <person name="Ledsgaard L."/>
            <person name="Lin J."/>
            <person name="Lipzen A."/>
            <person name="Kuo A."/>
            <person name="Riley R."/>
            <person name="Mondo S."/>
            <person name="Labutti K."/>
            <person name="Haridas S."/>
            <person name="Pangalinan J."/>
            <person name="Salamov A.A."/>
            <person name="Simmons B.A."/>
            <person name="Magnuson J.K."/>
            <person name="Chen J."/>
            <person name="Drula E."/>
            <person name="Henrissat B."/>
            <person name="Wiebenga A."/>
            <person name="Lubbers R.J."/>
            <person name="Gomes A.C."/>
            <person name="Macurrencykelacurrency M.R."/>
            <person name="Stajich J."/>
            <person name="Grigoriev I.V."/>
            <person name="Mortensen U.H."/>
            <person name="De Vries R.P."/>
            <person name="Baker S.E."/>
            <person name="Andersen M.R."/>
        </authorList>
    </citation>
    <scope>NUCLEOTIDE SEQUENCE [LARGE SCALE GENOMIC DNA]</scope>
    <source>
        <strain evidence="3 4">CBS 449.75</strain>
    </source>
</reference>
<organism evidence="3 4">
    <name type="scientific">Aspergillus lucknowensis</name>
    <dbReference type="NCBI Taxonomy" id="176173"/>
    <lineage>
        <taxon>Eukaryota</taxon>
        <taxon>Fungi</taxon>
        <taxon>Dikarya</taxon>
        <taxon>Ascomycota</taxon>
        <taxon>Pezizomycotina</taxon>
        <taxon>Eurotiomycetes</taxon>
        <taxon>Eurotiomycetidae</taxon>
        <taxon>Eurotiales</taxon>
        <taxon>Aspergillaceae</taxon>
        <taxon>Aspergillus</taxon>
        <taxon>Aspergillus subgen. Nidulantes</taxon>
    </lineage>
</organism>
<sequence length="265" mass="29621">MRAFALRSRQGARRPANPGNRATPESPRRTRRASASRSLNSTQRHCATDQWLYDSFFKRGPRPRPTHQAPKVVVSGGRAVPPALEISPAIQASDLKYHPTPPNVILGLECSKGSKQGTAVLSPTSKTRSPPLEPVNPICSENEEPVTHHGNQVTPGKHDSPTRCVIEAAHKMVECAALLEKDKWRRTAREVAQEAETTALRQRIEQLEKSLKENEIQHKKELEDLRSSTNRDIVALNEMVEEAQRDIRKLQRALNSSRIGRLDGH</sequence>
<evidence type="ECO:0000256" key="2">
    <source>
        <dbReference type="SAM" id="MobiDB-lite"/>
    </source>
</evidence>
<dbReference type="GeneID" id="98145388"/>
<name>A0ABR4LDJ9_9EURO</name>
<dbReference type="EMBL" id="JBFXLQ010000064">
    <property type="protein sequence ID" value="KAL2862611.1"/>
    <property type="molecule type" value="Genomic_DNA"/>
</dbReference>
<keyword evidence="1" id="KW-0175">Coiled coil</keyword>
<feature type="coiled-coil region" evidence="1">
    <location>
        <begin position="197"/>
        <end position="260"/>
    </location>
</feature>